<evidence type="ECO:0000256" key="5">
    <source>
        <dbReference type="ARBA" id="ARBA00023136"/>
    </source>
</evidence>
<dbReference type="OrthoDB" id="5982705at2759"/>
<dbReference type="InterPro" id="IPR008952">
    <property type="entry name" value="Tetraspanin_EC2_sf"/>
</dbReference>
<dbReference type="InterPro" id="IPR000301">
    <property type="entry name" value="Tetraspanin_animals"/>
</dbReference>
<feature type="transmembrane region" description="Helical" evidence="7">
    <location>
        <begin position="12"/>
        <end position="36"/>
    </location>
</feature>
<keyword evidence="9" id="KW-1185">Reference proteome</keyword>
<comment type="subcellular location">
    <subcellularLocation>
        <location evidence="1 7">Membrane</location>
        <topology evidence="1 7">Multi-pass membrane protein</topology>
    </subcellularLocation>
</comment>
<comment type="similarity">
    <text evidence="2 7">Belongs to the tetraspanin (TM4SF) family.</text>
</comment>
<accession>A0A672JR92</accession>
<dbReference type="PIRSF" id="PIRSF002419">
    <property type="entry name" value="Tetraspanin"/>
    <property type="match status" value="1"/>
</dbReference>
<proteinExistence type="inferred from homology"/>
<feature type="transmembrane region" description="Helical" evidence="7">
    <location>
        <begin position="78"/>
        <end position="99"/>
    </location>
</feature>
<dbReference type="InterPro" id="IPR018499">
    <property type="entry name" value="Tetraspanin/Peripherin"/>
</dbReference>
<keyword evidence="4 7" id="KW-1133">Transmembrane helix</keyword>
<keyword evidence="3 7" id="KW-0812">Transmembrane</keyword>
<organism evidence="8 9">
    <name type="scientific">Salarias fasciatus</name>
    <name type="common">Jewelled blenny</name>
    <name type="synonym">Blennius fasciatus</name>
    <dbReference type="NCBI Taxonomy" id="181472"/>
    <lineage>
        <taxon>Eukaryota</taxon>
        <taxon>Metazoa</taxon>
        <taxon>Chordata</taxon>
        <taxon>Craniata</taxon>
        <taxon>Vertebrata</taxon>
        <taxon>Euteleostomi</taxon>
        <taxon>Actinopterygii</taxon>
        <taxon>Neopterygii</taxon>
        <taxon>Teleostei</taxon>
        <taxon>Neoteleostei</taxon>
        <taxon>Acanthomorphata</taxon>
        <taxon>Ovalentaria</taxon>
        <taxon>Blenniimorphae</taxon>
        <taxon>Blenniiformes</taxon>
        <taxon>Blennioidei</taxon>
        <taxon>Blenniidae</taxon>
        <taxon>Salariinae</taxon>
        <taxon>Salarias</taxon>
    </lineage>
</organism>
<dbReference type="Gene3D" id="1.10.1450.10">
    <property type="entry name" value="Tetraspanin"/>
    <property type="match status" value="1"/>
</dbReference>
<keyword evidence="6" id="KW-1015">Disulfide bond</keyword>
<dbReference type="OMA" id="IMIHQLR"/>
<evidence type="ECO:0000256" key="6">
    <source>
        <dbReference type="PIRSR" id="PIRSR002419-1"/>
    </source>
</evidence>
<feature type="disulfide bond" evidence="6">
    <location>
        <begin position="143"/>
        <end position="159"/>
    </location>
</feature>
<feature type="transmembrane region" description="Helical" evidence="7">
    <location>
        <begin position="48"/>
        <end position="71"/>
    </location>
</feature>
<dbReference type="SUPFAM" id="SSF48652">
    <property type="entry name" value="Tetraspanin"/>
    <property type="match status" value="1"/>
</dbReference>
<dbReference type="Ensembl" id="ENSSFAT00005057105.1">
    <property type="protein sequence ID" value="ENSSFAP00005055410.1"/>
    <property type="gene ID" value="ENSSFAG00005026284.1"/>
</dbReference>
<evidence type="ECO:0000256" key="3">
    <source>
        <dbReference type="ARBA" id="ARBA00022692"/>
    </source>
</evidence>
<dbReference type="PRINTS" id="PR00259">
    <property type="entry name" value="TMFOUR"/>
</dbReference>
<dbReference type="AlphaFoldDB" id="A0A672JR92"/>
<dbReference type="InParanoid" id="A0A672JR92"/>
<dbReference type="PANTHER" id="PTHR19282:SF544">
    <property type="entry name" value="TETRASPANIN"/>
    <property type="match status" value="1"/>
</dbReference>
<evidence type="ECO:0000256" key="4">
    <source>
        <dbReference type="ARBA" id="ARBA00022989"/>
    </source>
</evidence>
<feature type="transmembrane region" description="Helical" evidence="7">
    <location>
        <begin position="198"/>
        <end position="223"/>
    </location>
</feature>
<keyword evidence="5 7" id="KW-0472">Membrane</keyword>
<dbReference type="PANTHER" id="PTHR19282">
    <property type="entry name" value="TETRASPANIN"/>
    <property type="match status" value="1"/>
</dbReference>
<protein>
    <recommendedName>
        <fullName evidence="7">Tetraspanin</fullName>
    </recommendedName>
</protein>
<dbReference type="GO" id="GO:0005886">
    <property type="term" value="C:plasma membrane"/>
    <property type="evidence" value="ECO:0007669"/>
    <property type="project" value="TreeGrafter"/>
</dbReference>
<dbReference type="Pfam" id="PF00335">
    <property type="entry name" value="Tetraspanin"/>
    <property type="match status" value="1"/>
</dbReference>
<feature type="disulfide bond" evidence="6">
    <location>
        <begin position="142"/>
        <end position="172"/>
    </location>
</feature>
<dbReference type="RefSeq" id="XP_029969258.1">
    <property type="nucleotide sequence ID" value="XM_030113398.1"/>
</dbReference>
<reference evidence="8" key="3">
    <citation type="submission" date="2025-09" db="UniProtKB">
        <authorList>
            <consortium name="Ensembl"/>
        </authorList>
    </citation>
    <scope>IDENTIFICATION</scope>
</reference>
<sequence length="263" mass="29067">MSQIHPGLKRVFTIFNIFFAIIGGLIIGLALIAQIVTNVEGQSMEDRTVGLIALYVFGAITMVVAGLGAYGACKEKKAALIAFLVCMVIGSLVMLRVAIPTAIARPELEDLLESKFQRFVPLTEAPEEVKNMANTLQSQMHCCGLFSYEDWRQDIPESCECDPAQSESESECRKVDYSALMLSKTIYSRPCFPILMKYILMVADITLGVVLTLAVFALLGLTLSSIMIHQMRYPDRPPVLLTVPAVFGMPPPKYQELHNTPPY</sequence>
<evidence type="ECO:0000256" key="7">
    <source>
        <dbReference type="RuleBase" id="RU361218"/>
    </source>
</evidence>
<gene>
    <name evidence="8" type="primary">LOC115404172</name>
</gene>
<reference evidence="8" key="1">
    <citation type="submission" date="2019-06" db="EMBL/GenBank/DDBJ databases">
        <authorList>
            <consortium name="Wellcome Sanger Institute Data Sharing"/>
        </authorList>
    </citation>
    <scope>NUCLEOTIDE SEQUENCE [LARGE SCALE GENOMIC DNA]</scope>
</reference>
<evidence type="ECO:0000256" key="2">
    <source>
        <dbReference type="ARBA" id="ARBA00006840"/>
    </source>
</evidence>
<name>A0A672JR92_SALFA</name>
<dbReference type="GeneID" id="115404172"/>
<evidence type="ECO:0000313" key="9">
    <source>
        <dbReference type="Proteomes" id="UP000472267"/>
    </source>
</evidence>
<dbReference type="Proteomes" id="UP000472267">
    <property type="component" value="Chromosome 17"/>
</dbReference>
<reference evidence="8" key="2">
    <citation type="submission" date="2025-08" db="UniProtKB">
        <authorList>
            <consortium name="Ensembl"/>
        </authorList>
    </citation>
    <scope>IDENTIFICATION</scope>
</reference>
<evidence type="ECO:0000256" key="1">
    <source>
        <dbReference type="ARBA" id="ARBA00004141"/>
    </source>
</evidence>
<evidence type="ECO:0000313" key="8">
    <source>
        <dbReference type="Ensembl" id="ENSSFAP00005055410.1"/>
    </source>
</evidence>